<accession>A0A2J0LFF6</accession>
<dbReference type="SUPFAM" id="SSF81891">
    <property type="entry name" value="Poly A polymerase C-terminal region-like"/>
    <property type="match status" value="1"/>
</dbReference>
<gene>
    <name evidence="13" type="ORF">COW11_02565</name>
</gene>
<dbReference type="GO" id="GO:0000166">
    <property type="term" value="F:nucleotide binding"/>
    <property type="evidence" value="ECO:0007669"/>
    <property type="project" value="UniProtKB-KW"/>
</dbReference>
<evidence type="ECO:0000256" key="9">
    <source>
        <dbReference type="ARBA" id="ARBA00022842"/>
    </source>
</evidence>
<keyword evidence="10 11" id="KW-0694">RNA-binding</keyword>
<dbReference type="GO" id="GO:0008033">
    <property type="term" value="P:tRNA processing"/>
    <property type="evidence" value="ECO:0007669"/>
    <property type="project" value="UniProtKB-KW"/>
</dbReference>
<keyword evidence="9" id="KW-0460">Magnesium</keyword>
<evidence type="ECO:0000256" key="1">
    <source>
        <dbReference type="ARBA" id="ARBA00001946"/>
    </source>
</evidence>
<keyword evidence="8" id="KW-0547">Nucleotide-binding</keyword>
<keyword evidence="4 11" id="KW-0808">Transferase</keyword>
<reference evidence="13 14" key="1">
    <citation type="submission" date="2017-09" db="EMBL/GenBank/DDBJ databases">
        <title>Depth-based differentiation of microbial function through sediment-hosted aquifers and enrichment of novel symbionts in the deep terrestrial subsurface.</title>
        <authorList>
            <person name="Probst A.J."/>
            <person name="Ladd B."/>
            <person name="Jarett J.K."/>
            <person name="Geller-Mcgrath D.E."/>
            <person name="Sieber C.M."/>
            <person name="Emerson J.B."/>
            <person name="Anantharaman K."/>
            <person name="Thomas B.C."/>
            <person name="Malmstrom R."/>
            <person name="Stieglmeier M."/>
            <person name="Klingl A."/>
            <person name="Woyke T."/>
            <person name="Ryan C.M."/>
            <person name="Banfield J.F."/>
        </authorList>
    </citation>
    <scope>NUCLEOTIDE SEQUENCE [LARGE SCALE GENOMIC DNA]</scope>
    <source>
        <strain evidence="13">CG12_big_fil_rev_8_21_14_0_65_43_15</strain>
    </source>
</reference>
<evidence type="ECO:0000256" key="5">
    <source>
        <dbReference type="ARBA" id="ARBA00022694"/>
    </source>
</evidence>
<dbReference type="SUPFAM" id="SSF81301">
    <property type="entry name" value="Nucleotidyltransferase"/>
    <property type="match status" value="1"/>
</dbReference>
<evidence type="ECO:0000256" key="8">
    <source>
        <dbReference type="ARBA" id="ARBA00022741"/>
    </source>
</evidence>
<comment type="caution">
    <text evidence="13">The sequence shown here is derived from an EMBL/GenBank/DDBJ whole genome shotgun (WGS) entry which is preliminary data.</text>
</comment>
<organism evidence="13 14">
    <name type="scientific">Candidatus Taenaricola geysiri</name>
    <dbReference type="NCBI Taxonomy" id="1974752"/>
    <lineage>
        <taxon>Bacteria</taxon>
        <taxon>Pseudomonadati</taxon>
        <taxon>Candidatus Omnitrophota</taxon>
        <taxon>Candidatus Taenaricola</taxon>
    </lineage>
</organism>
<dbReference type="PANTHER" id="PTHR47788:SF1">
    <property type="entry name" value="A-ADDING TRNA NUCLEOTIDYLTRANSFERASE"/>
    <property type="match status" value="1"/>
</dbReference>
<keyword evidence="7" id="KW-0479">Metal-binding</keyword>
<protein>
    <recommendedName>
        <fullName evidence="12">Poly A polymerase head domain-containing protein</fullName>
    </recommendedName>
</protein>
<comment type="cofactor">
    <cofactor evidence="1">
        <name>Mg(2+)</name>
        <dbReference type="ChEBI" id="CHEBI:18420"/>
    </cofactor>
</comment>
<dbReference type="EMBL" id="PFGP01000055">
    <property type="protein sequence ID" value="PIW66582.1"/>
    <property type="molecule type" value="Genomic_DNA"/>
</dbReference>
<evidence type="ECO:0000256" key="10">
    <source>
        <dbReference type="ARBA" id="ARBA00022884"/>
    </source>
</evidence>
<keyword evidence="3" id="KW-0820">tRNA-binding</keyword>
<dbReference type="GO" id="GO:0000049">
    <property type="term" value="F:tRNA binding"/>
    <property type="evidence" value="ECO:0007669"/>
    <property type="project" value="UniProtKB-KW"/>
</dbReference>
<evidence type="ECO:0000256" key="2">
    <source>
        <dbReference type="ARBA" id="ARBA00007265"/>
    </source>
</evidence>
<name>A0A2J0LFF6_9BACT</name>
<dbReference type="PANTHER" id="PTHR47788">
    <property type="entry name" value="POLYA POLYMERASE"/>
    <property type="match status" value="1"/>
</dbReference>
<dbReference type="CDD" id="cd05398">
    <property type="entry name" value="NT_ClassII-CCAase"/>
    <property type="match status" value="1"/>
</dbReference>
<evidence type="ECO:0000256" key="11">
    <source>
        <dbReference type="RuleBase" id="RU003953"/>
    </source>
</evidence>
<evidence type="ECO:0000256" key="3">
    <source>
        <dbReference type="ARBA" id="ARBA00022555"/>
    </source>
</evidence>
<evidence type="ECO:0000313" key="13">
    <source>
        <dbReference type="EMBL" id="PIW66582.1"/>
    </source>
</evidence>
<keyword evidence="5" id="KW-0819">tRNA processing</keyword>
<sequence length="212" mass="24091">MKLPDLLKEIGVVADKENINAFVVGGFVRDALLGISDKDIDMVVEANAISFAKIMAKKWGVAPVLHEGFKTATIEKSGYRIDFVTARKERYKKPAALPEITPATMKEDLLRRDFTINAMAVSLNKKDFGRLVDLCGGRKDLKAKKIRILHDKSFIDDPTRIFRAIRFQKRLGFIIEPRTRKLMTDAINAGMIEKLKKQRVKKELDLFLEETV</sequence>
<dbReference type="GO" id="GO:0046872">
    <property type="term" value="F:metal ion binding"/>
    <property type="evidence" value="ECO:0007669"/>
    <property type="project" value="UniProtKB-KW"/>
</dbReference>
<dbReference type="InterPro" id="IPR043519">
    <property type="entry name" value="NT_sf"/>
</dbReference>
<dbReference type="Gene3D" id="3.30.460.10">
    <property type="entry name" value="Beta Polymerase, domain 2"/>
    <property type="match status" value="1"/>
</dbReference>
<feature type="domain" description="Poly A polymerase head" evidence="12">
    <location>
        <begin position="21"/>
        <end position="147"/>
    </location>
</feature>
<evidence type="ECO:0000313" key="14">
    <source>
        <dbReference type="Proteomes" id="UP000231267"/>
    </source>
</evidence>
<dbReference type="Pfam" id="PF01743">
    <property type="entry name" value="PolyA_pol"/>
    <property type="match status" value="1"/>
</dbReference>
<dbReference type="InterPro" id="IPR052390">
    <property type="entry name" value="tRNA_nt/polyA_polymerase"/>
</dbReference>
<dbReference type="Gene3D" id="1.10.3090.10">
    <property type="entry name" value="cca-adding enzyme, domain 2"/>
    <property type="match status" value="1"/>
</dbReference>
<dbReference type="AlphaFoldDB" id="A0A2J0LFF6"/>
<dbReference type="InterPro" id="IPR002646">
    <property type="entry name" value="PolA_pol_head_dom"/>
</dbReference>
<evidence type="ECO:0000256" key="4">
    <source>
        <dbReference type="ARBA" id="ARBA00022679"/>
    </source>
</evidence>
<evidence type="ECO:0000256" key="7">
    <source>
        <dbReference type="ARBA" id="ARBA00022723"/>
    </source>
</evidence>
<comment type="similarity">
    <text evidence="2 11">Belongs to the tRNA nucleotidyltransferase/poly(A) polymerase family.</text>
</comment>
<dbReference type="Proteomes" id="UP000231267">
    <property type="component" value="Unassembled WGS sequence"/>
</dbReference>
<evidence type="ECO:0000259" key="12">
    <source>
        <dbReference type="Pfam" id="PF01743"/>
    </source>
</evidence>
<keyword evidence="6" id="KW-0548">Nucleotidyltransferase</keyword>
<evidence type="ECO:0000256" key="6">
    <source>
        <dbReference type="ARBA" id="ARBA00022695"/>
    </source>
</evidence>
<proteinExistence type="inferred from homology"/>
<dbReference type="GO" id="GO:0016779">
    <property type="term" value="F:nucleotidyltransferase activity"/>
    <property type="evidence" value="ECO:0007669"/>
    <property type="project" value="UniProtKB-KW"/>
</dbReference>